<organism evidence="6 7">
    <name type="scientific">Amylocarpus encephaloides</name>
    <dbReference type="NCBI Taxonomy" id="45428"/>
    <lineage>
        <taxon>Eukaryota</taxon>
        <taxon>Fungi</taxon>
        <taxon>Dikarya</taxon>
        <taxon>Ascomycota</taxon>
        <taxon>Pezizomycotina</taxon>
        <taxon>Leotiomycetes</taxon>
        <taxon>Helotiales</taxon>
        <taxon>Helotiales incertae sedis</taxon>
        <taxon>Amylocarpus</taxon>
    </lineage>
</organism>
<protein>
    <recommendedName>
        <fullName evidence="5">RING-type domain-containing protein</fullName>
    </recommendedName>
</protein>
<evidence type="ECO:0000256" key="2">
    <source>
        <dbReference type="ARBA" id="ARBA00022771"/>
    </source>
</evidence>
<dbReference type="SMART" id="SM00184">
    <property type="entry name" value="RING"/>
    <property type="match status" value="1"/>
</dbReference>
<evidence type="ECO:0000256" key="3">
    <source>
        <dbReference type="ARBA" id="ARBA00022833"/>
    </source>
</evidence>
<keyword evidence="3" id="KW-0862">Zinc</keyword>
<keyword evidence="2 4" id="KW-0863">Zinc-finger</keyword>
<dbReference type="Gene3D" id="3.30.40.10">
    <property type="entry name" value="Zinc/RING finger domain, C3HC4 (zinc finger)"/>
    <property type="match status" value="1"/>
</dbReference>
<dbReference type="Proteomes" id="UP000824998">
    <property type="component" value="Unassembled WGS sequence"/>
</dbReference>
<evidence type="ECO:0000313" key="7">
    <source>
        <dbReference type="Proteomes" id="UP000824998"/>
    </source>
</evidence>
<dbReference type="SUPFAM" id="SSF57850">
    <property type="entry name" value="RING/U-box"/>
    <property type="match status" value="1"/>
</dbReference>
<gene>
    <name evidence="6" type="ORF">BJ875DRAFT_436269</name>
</gene>
<dbReference type="InterPro" id="IPR001841">
    <property type="entry name" value="Znf_RING"/>
</dbReference>
<proteinExistence type="predicted"/>
<name>A0A9P8CAC3_9HELO</name>
<dbReference type="PROSITE" id="PS00518">
    <property type="entry name" value="ZF_RING_1"/>
    <property type="match status" value="1"/>
</dbReference>
<dbReference type="InterPro" id="IPR017907">
    <property type="entry name" value="Znf_RING_CS"/>
</dbReference>
<evidence type="ECO:0000256" key="4">
    <source>
        <dbReference type="PROSITE-ProRule" id="PRU00175"/>
    </source>
</evidence>
<keyword evidence="1" id="KW-0479">Metal-binding</keyword>
<feature type="domain" description="RING-type" evidence="5">
    <location>
        <begin position="14"/>
        <end position="60"/>
    </location>
</feature>
<evidence type="ECO:0000313" key="6">
    <source>
        <dbReference type="EMBL" id="KAG9239758.1"/>
    </source>
</evidence>
<accession>A0A9P8CAC3</accession>
<reference evidence="6" key="1">
    <citation type="journal article" date="2021" name="IMA Fungus">
        <title>Genomic characterization of three marine fungi, including Emericellopsis atlantica sp. nov. with signatures of a generalist lifestyle and marine biomass degradation.</title>
        <authorList>
            <person name="Hagestad O.C."/>
            <person name="Hou L."/>
            <person name="Andersen J.H."/>
            <person name="Hansen E.H."/>
            <person name="Altermark B."/>
            <person name="Li C."/>
            <person name="Kuhnert E."/>
            <person name="Cox R.J."/>
            <person name="Crous P.W."/>
            <person name="Spatafora J.W."/>
            <person name="Lail K."/>
            <person name="Amirebrahimi M."/>
            <person name="Lipzen A."/>
            <person name="Pangilinan J."/>
            <person name="Andreopoulos W."/>
            <person name="Hayes R.D."/>
            <person name="Ng V."/>
            <person name="Grigoriev I.V."/>
            <person name="Jackson S.A."/>
            <person name="Sutton T.D.S."/>
            <person name="Dobson A.D.W."/>
            <person name="Rama T."/>
        </authorList>
    </citation>
    <scope>NUCLEOTIDE SEQUENCE</scope>
    <source>
        <strain evidence="6">TRa018bII</strain>
    </source>
</reference>
<dbReference type="InterPro" id="IPR013083">
    <property type="entry name" value="Znf_RING/FYVE/PHD"/>
</dbReference>
<dbReference type="Pfam" id="PF13639">
    <property type="entry name" value="zf-RING_2"/>
    <property type="match status" value="1"/>
</dbReference>
<evidence type="ECO:0000256" key="1">
    <source>
        <dbReference type="ARBA" id="ARBA00022723"/>
    </source>
</evidence>
<keyword evidence="7" id="KW-1185">Reference proteome</keyword>
<comment type="caution">
    <text evidence="6">The sequence shown here is derived from an EMBL/GenBank/DDBJ whole genome shotgun (WGS) entry which is preliminary data.</text>
</comment>
<evidence type="ECO:0000259" key="5">
    <source>
        <dbReference type="PROSITE" id="PS50089"/>
    </source>
</evidence>
<dbReference type="GO" id="GO:0008270">
    <property type="term" value="F:zinc ion binding"/>
    <property type="evidence" value="ECO:0007669"/>
    <property type="project" value="UniProtKB-KW"/>
</dbReference>
<dbReference type="OrthoDB" id="21204at2759"/>
<dbReference type="EMBL" id="MU251356">
    <property type="protein sequence ID" value="KAG9239758.1"/>
    <property type="molecule type" value="Genomic_DNA"/>
</dbReference>
<dbReference type="AlphaFoldDB" id="A0A9P8CAC3"/>
<sequence length="188" mass="22097">MEGQERERPMGAECPICGEDFYHAFDKNRARAMPCQHDFCKACILTGWIESGHTSCPSCRQRIVSLRHSYVERNLGFEVREVSPPLSINSWLKLHREKKYEEAFNMDAELSYQKYVKEGRSAKWSHDNWLEGRVELRNSLREQEPNAERRDEFFLFLVIAEFQGDLIGREFFGWIRESRGDAQITGEI</sequence>
<dbReference type="PROSITE" id="PS50089">
    <property type="entry name" value="ZF_RING_2"/>
    <property type="match status" value="1"/>
</dbReference>